<evidence type="ECO:0000313" key="13">
    <source>
        <dbReference type="Proteomes" id="UP000248745"/>
    </source>
</evidence>
<evidence type="ECO:0000256" key="2">
    <source>
        <dbReference type="ARBA" id="ARBA00008873"/>
    </source>
</evidence>
<comment type="caution">
    <text evidence="12">The sequence shown here is derived from an EMBL/GenBank/DDBJ whole genome shotgun (WGS) entry which is preliminary data.</text>
</comment>
<evidence type="ECO:0000256" key="9">
    <source>
        <dbReference type="SAM" id="Phobius"/>
    </source>
</evidence>
<sequence length="305" mass="33809">MPHDHHHGHDHSHSVVLTNVNAAFIIGIALNFTFVIIEVIAGLYIHSLSLLSDAGHNLADVGALALSLLAFRLLKVKSNDRYTYGYRKTSILVALFNAVILLVSIGAIAYEAIHRFFNPEPLPGFTIAIVAGIGIVINAATALMFLRDKEKDINIKSAYLHLMSDAIVSAALVIGGIVIYYTNWYWIDSVLSIVVAVVILFSTWRLFRDSLRLSLDGVPTGIQLDEIKKTALKVAGVKGFHHVHVWAISTTENALTAHLVLSDTITFAEEHKIKEEVRHQLLHQNIQHITLETEREDDCDDPDCK</sequence>
<evidence type="ECO:0000256" key="3">
    <source>
        <dbReference type="ARBA" id="ARBA00022448"/>
    </source>
</evidence>
<organism evidence="12 13">
    <name type="scientific">Taibaiella soli</name>
    <dbReference type="NCBI Taxonomy" id="1649169"/>
    <lineage>
        <taxon>Bacteria</taxon>
        <taxon>Pseudomonadati</taxon>
        <taxon>Bacteroidota</taxon>
        <taxon>Chitinophagia</taxon>
        <taxon>Chitinophagales</taxon>
        <taxon>Chitinophagaceae</taxon>
        <taxon>Taibaiella</taxon>
    </lineage>
</organism>
<evidence type="ECO:0000256" key="6">
    <source>
        <dbReference type="ARBA" id="ARBA00022989"/>
    </source>
</evidence>
<dbReference type="AlphaFoldDB" id="A0A2W2B2G1"/>
<protein>
    <submittedName>
        <fullName evidence="12">Cation transporter</fullName>
    </submittedName>
</protein>
<dbReference type="Gene3D" id="3.30.70.1350">
    <property type="entry name" value="Cation efflux protein, cytoplasmic domain"/>
    <property type="match status" value="1"/>
</dbReference>
<feature type="transmembrane region" description="Helical" evidence="9">
    <location>
        <begin position="20"/>
        <end position="45"/>
    </location>
</feature>
<dbReference type="SUPFAM" id="SSF161111">
    <property type="entry name" value="Cation efflux protein transmembrane domain-like"/>
    <property type="match status" value="1"/>
</dbReference>
<dbReference type="InterPro" id="IPR027469">
    <property type="entry name" value="Cation_efflux_TMD_sf"/>
</dbReference>
<comment type="subcellular location">
    <subcellularLocation>
        <location evidence="1">Membrane</location>
        <topology evidence="1">Multi-pass membrane protein</topology>
    </subcellularLocation>
</comment>
<accession>A0A2W2B2G1</accession>
<keyword evidence="13" id="KW-1185">Reference proteome</keyword>
<dbReference type="EMBL" id="QKTW01000006">
    <property type="protein sequence ID" value="PZF74218.1"/>
    <property type="molecule type" value="Genomic_DNA"/>
</dbReference>
<dbReference type="RefSeq" id="WP_110997634.1">
    <property type="nucleotide sequence ID" value="NZ_QKTW01000006.1"/>
</dbReference>
<feature type="domain" description="Cation efflux protein transmembrane" evidence="10">
    <location>
        <begin position="25"/>
        <end position="212"/>
    </location>
</feature>
<keyword evidence="3" id="KW-0813">Transport</keyword>
<feature type="transmembrane region" description="Helical" evidence="9">
    <location>
        <begin position="158"/>
        <end position="180"/>
    </location>
</feature>
<evidence type="ECO:0000256" key="4">
    <source>
        <dbReference type="ARBA" id="ARBA00022692"/>
    </source>
</evidence>
<reference evidence="12 13" key="1">
    <citation type="submission" date="2018-06" db="EMBL/GenBank/DDBJ databases">
        <title>Mucibacter soli gen. nov., sp. nov., a new member of the family Chitinophagaceae producing mucin.</title>
        <authorList>
            <person name="Kim M.-K."/>
            <person name="Park S."/>
            <person name="Kim T.-S."/>
            <person name="Joung Y."/>
            <person name="Han J.-H."/>
            <person name="Kim S.B."/>
        </authorList>
    </citation>
    <scope>NUCLEOTIDE SEQUENCE [LARGE SCALE GENOMIC DNA]</scope>
    <source>
        <strain evidence="12 13">R1-15</strain>
    </source>
</reference>
<keyword evidence="5" id="KW-0862">Zinc</keyword>
<evidence type="ECO:0000256" key="8">
    <source>
        <dbReference type="ARBA" id="ARBA00023136"/>
    </source>
</evidence>
<dbReference type="InterPro" id="IPR058533">
    <property type="entry name" value="Cation_efflux_TM"/>
</dbReference>
<dbReference type="Pfam" id="PF16916">
    <property type="entry name" value="ZT_dimer"/>
    <property type="match status" value="1"/>
</dbReference>
<evidence type="ECO:0000259" key="11">
    <source>
        <dbReference type="Pfam" id="PF16916"/>
    </source>
</evidence>
<dbReference type="PANTHER" id="PTHR11562">
    <property type="entry name" value="CATION EFFLUX PROTEIN/ ZINC TRANSPORTER"/>
    <property type="match status" value="1"/>
</dbReference>
<dbReference type="Gene3D" id="1.20.1510.10">
    <property type="entry name" value="Cation efflux protein transmembrane domain"/>
    <property type="match status" value="1"/>
</dbReference>
<dbReference type="InterPro" id="IPR027470">
    <property type="entry name" value="Cation_efflux_CTD"/>
</dbReference>
<dbReference type="InterPro" id="IPR050681">
    <property type="entry name" value="CDF/SLC30A"/>
</dbReference>
<evidence type="ECO:0000256" key="5">
    <source>
        <dbReference type="ARBA" id="ARBA00022906"/>
    </source>
</evidence>
<name>A0A2W2B2G1_9BACT</name>
<feature type="transmembrane region" description="Helical" evidence="9">
    <location>
        <begin position="125"/>
        <end position="146"/>
    </location>
</feature>
<keyword evidence="7" id="KW-0406">Ion transport</keyword>
<dbReference type="GO" id="GO:0005385">
    <property type="term" value="F:zinc ion transmembrane transporter activity"/>
    <property type="evidence" value="ECO:0007669"/>
    <property type="project" value="TreeGrafter"/>
</dbReference>
<evidence type="ECO:0000313" key="12">
    <source>
        <dbReference type="EMBL" id="PZF74218.1"/>
    </source>
</evidence>
<dbReference type="SUPFAM" id="SSF160240">
    <property type="entry name" value="Cation efflux protein cytoplasmic domain-like"/>
    <property type="match status" value="1"/>
</dbReference>
<keyword evidence="6 9" id="KW-1133">Transmembrane helix</keyword>
<evidence type="ECO:0000256" key="7">
    <source>
        <dbReference type="ARBA" id="ARBA00023065"/>
    </source>
</evidence>
<keyword evidence="4 9" id="KW-0812">Transmembrane</keyword>
<dbReference type="Pfam" id="PF01545">
    <property type="entry name" value="Cation_efflux"/>
    <property type="match status" value="1"/>
</dbReference>
<keyword evidence="5" id="KW-0864">Zinc transport</keyword>
<dbReference type="InterPro" id="IPR036837">
    <property type="entry name" value="Cation_efflux_CTD_sf"/>
</dbReference>
<feature type="transmembrane region" description="Helical" evidence="9">
    <location>
        <begin position="94"/>
        <end position="113"/>
    </location>
</feature>
<comment type="similarity">
    <text evidence="2">Belongs to the cation diffusion facilitator (CDF) transporter (TC 2.A.4) family. SLC30A subfamily.</text>
</comment>
<feature type="transmembrane region" description="Helical" evidence="9">
    <location>
        <begin position="186"/>
        <end position="207"/>
    </location>
</feature>
<feature type="domain" description="Cation efflux protein cytoplasmic" evidence="11">
    <location>
        <begin position="220"/>
        <end position="294"/>
    </location>
</feature>
<dbReference type="InterPro" id="IPR002524">
    <property type="entry name" value="Cation_efflux"/>
</dbReference>
<dbReference type="Proteomes" id="UP000248745">
    <property type="component" value="Unassembled WGS sequence"/>
</dbReference>
<dbReference type="OrthoDB" id="9809646at2"/>
<gene>
    <name evidence="12" type="ORF">DN068_04160</name>
</gene>
<proteinExistence type="inferred from homology"/>
<dbReference type="GO" id="GO:0005886">
    <property type="term" value="C:plasma membrane"/>
    <property type="evidence" value="ECO:0007669"/>
    <property type="project" value="TreeGrafter"/>
</dbReference>
<dbReference type="NCBIfam" id="TIGR01297">
    <property type="entry name" value="CDF"/>
    <property type="match status" value="1"/>
</dbReference>
<keyword evidence="8 9" id="KW-0472">Membrane</keyword>
<evidence type="ECO:0000259" key="10">
    <source>
        <dbReference type="Pfam" id="PF01545"/>
    </source>
</evidence>
<dbReference type="PANTHER" id="PTHR11562:SF17">
    <property type="entry name" value="RE54080P-RELATED"/>
    <property type="match status" value="1"/>
</dbReference>
<evidence type="ECO:0000256" key="1">
    <source>
        <dbReference type="ARBA" id="ARBA00004141"/>
    </source>
</evidence>